<dbReference type="InterPro" id="IPR021408">
    <property type="entry name" value="DUF3046"/>
</dbReference>
<dbReference type="Proteomes" id="UP000185434">
    <property type="component" value="Chromosome"/>
</dbReference>
<dbReference type="OrthoDB" id="3215033at2"/>
<accession>A0A1L7CT79</accession>
<organism evidence="1 2">
    <name type="scientific">Corynebacterium frankenforstense DSM 45800</name>
    <dbReference type="NCBI Taxonomy" id="1437875"/>
    <lineage>
        <taxon>Bacteria</taxon>
        <taxon>Bacillati</taxon>
        <taxon>Actinomycetota</taxon>
        <taxon>Actinomycetes</taxon>
        <taxon>Mycobacteriales</taxon>
        <taxon>Corynebacteriaceae</taxon>
        <taxon>Corynebacterium</taxon>
    </lineage>
</organism>
<gene>
    <name evidence="1" type="ORF">CFRA_07150</name>
</gene>
<evidence type="ECO:0000313" key="2">
    <source>
        <dbReference type="Proteomes" id="UP000185434"/>
    </source>
</evidence>
<evidence type="ECO:0000313" key="1">
    <source>
        <dbReference type="EMBL" id="APT89066.1"/>
    </source>
</evidence>
<dbReference type="STRING" id="1437875.CFRA_07150"/>
<proteinExistence type="predicted"/>
<dbReference type="EMBL" id="CP009247">
    <property type="protein sequence ID" value="APT89066.1"/>
    <property type="molecule type" value="Genomic_DNA"/>
</dbReference>
<sequence>MRLTAFHRLVADEFGTESGDFILHSHVLADHGATAEQLLESGVDPREIWLALCTDFEVPEERRLGRDD</sequence>
<protein>
    <recommendedName>
        <fullName evidence="3">Signal transduction histidine kinase</fullName>
    </recommendedName>
</protein>
<evidence type="ECO:0008006" key="3">
    <source>
        <dbReference type="Google" id="ProtNLM"/>
    </source>
</evidence>
<reference evidence="1 2" key="1">
    <citation type="submission" date="2014-08" db="EMBL/GenBank/DDBJ databases">
        <title>Complete genome sequence of Corynebacterium frankenforstense ST18(T) (=DSM 45800(T)), isolated from raw cow milk.</title>
        <authorList>
            <person name="Ruckert C."/>
            <person name="Albersmeier A."/>
            <person name="Winkler A."/>
            <person name="Lipski A."/>
            <person name="Kalinowski J."/>
        </authorList>
    </citation>
    <scope>NUCLEOTIDE SEQUENCE [LARGE SCALE GENOMIC DNA]</scope>
    <source>
        <strain evidence="1 2">ST18</strain>
    </source>
</reference>
<dbReference type="AlphaFoldDB" id="A0A1L7CT79"/>
<dbReference type="Pfam" id="PF11248">
    <property type="entry name" value="DUF3046"/>
    <property type="match status" value="1"/>
</dbReference>
<dbReference type="RefSeq" id="WP_075664937.1">
    <property type="nucleotide sequence ID" value="NZ_CP009247.1"/>
</dbReference>
<dbReference type="KEGG" id="cfk:CFRA_07150"/>
<keyword evidence="2" id="KW-1185">Reference proteome</keyword>
<name>A0A1L7CT79_9CORY</name>